<keyword evidence="1" id="KW-0614">Plasmid</keyword>
<dbReference type="EMBL" id="CP018025">
    <property type="protein sequence ID" value="APD92049.1"/>
    <property type="molecule type" value="Genomic_DNA"/>
</dbReference>
<organism evidence="1 2">
    <name type="scientific">Alteromonas mediterranea</name>
    <dbReference type="NCBI Taxonomy" id="314275"/>
    <lineage>
        <taxon>Bacteria</taxon>
        <taxon>Pseudomonadati</taxon>
        <taxon>Pseudomonadota</taxon>
        <taxon>Gammaproteobacteria</taxon>
        <taxon>Alteromonadales</taxon>
        <taxon>Alteromonadaceae</taxon>
        <taxon>Alteromonas/Salinimonas group</taxon>
        <taxon>Alteromonas</taxon>
    </lineage>
</organism>
<dbReference type="AlphaFoldDB" id="A0AAC9JEE8"/>
<dbReference type="Proteomes" id="UP000182101">
    <property type="component" value="Plasmid pAMCP48-600"/>
</dbReference>
<name>A0AAC9JEE8_9ALTE</name>
<gene>
    <name evidence="1" type="ORF">BM524_19200</name>
</gene>
<dbReference type="RefSeq" id="WP_071960659.1">
    <property type="nucleotide sequence ID" value="NZ_CP018025.1"/>
</dbReference>
<proteinExistence type="predicted"/>
<accession>A0AAC9JEE8</accession>
<evidence type="ECO:0000313" key="2">
    <source>
        <dbReference type="Proteomes" id="UP000182101"/>
    </source>
</evidence>
<sequence>MTISASLNEKIAALSAFSESVAAASSIITVNEQASEPEYLKSAGAVIREHIDNTTCHNIADDSEVGATLVKCVDEMLAGKPGSFFVDEKHLKNDVAGNNHYVVTYTLTPPTMEAVTVDVPVFIDREETEAELSTYSPLRVNGEETSISADTLDVFISTASSFLLECAWLPQSVGEDTLKKAHETLENAEPILSQIHH</sequence>
<reference evidence="1 2" key="1">
    <citation type="submission" date="2016-11" db="EMBL/GenBank/DDBJ databases">
        <title>Networking in microbes: conjugative elements and plasmids in the genus Alteromonas.</title>
        <authorList>
            <person name="Lopez-Perez M."/>
            <person name="Ramon-Marco N."/>
            <person name="Rodriguez-Valera F."/>
        </authorList>
    </citation>
    <scope>NUCLEOTIDE SEQUENCE [LARGE SCALE GENOMIC DNA]</scope>
    <source>
        <strain evidence="1 2">CP48</strain>
        <plasmid evidence="2">pamcp48-600</plasmid>
    </source>
</reference>
<protein>
    <submittedName>
        <fullName evidence="1">Uncharacterized protein</fullName>
    </submittedName>
</protein>
<geneLocation type="plasmid" evidence="2">
    <name>pamcp48-600</name>
</geneLocation>
<evidence type="ECO:0000313" key="1">
    <source>
        <dbReference type="EMBL" id="APD92049.1"/>
    </source>
</evidence>